<dbReference type="OrthoDB" id="1517790at2759"/>
<sequence>MSQDQFLSMINPLTLLRELTLNNITIKKIIRNRFFKEAVQLPLTLKKLKLGYIGYDVDPELFIQTINSHSNLVEFSKNSYINMEFLDPFYKPYPTLLNFEHTNDIHERSQSLNNIFEHNPQLTTLKLKLRNWNKELTASISRHLTNLEELSLSGFECNRRIYPYLFLEFTHPTRIKKLRLENSKYGDNLLNSIFLNCPHLEDLSLNQFVYYNLPDSESFINLKPAKIKKLIVECENLKIPVLDAILMNCPQLNELVINLPFEWKEALKSIYETCSNLQNLEISPPREIYRQIRSTFSRELRLTEFFYTSPKFKSTLTHLTLNYFTTRGSGADYYKHFEQLKSIKYPSQKYHNHLRPDIKPKINMELWPGYKLNIKDSKYHYDVEFEKILN</sequence>
<dbReference type="AlphaFoldDB" id="A0A137NUH9"/>
<organism evidence="1 2">
    <name type="scientific">Conidiobolus coronatus (strain ATCC 28846 / CBS 209.66 / NRRL 28638)</name>
    <name type="common">Delacroixia coronata</name>
    <dbReference type="NCBI Taxonomy" id="796925"/>
    <lineage>
        <taxon>Eukaryota</taxon>
        <taxon>Fungi</taxon>
        <taxon>Fungi incertae sedis</taxon>
        <taxon>Zoopagomycota</taxon>
        <taxon>Entomophthoromycotina</taxon>
        <taxon>Entomophthoromycetes</taxon>
        <taxon>Entomophthorales</taxon>
        <taxon>Ancylistaceae</taxon>
        <taxon>Conidiobolus</taxon>
    </lineage>
</organism>
<dbReference type="Proteomes" id="UP000070444">
    <property type="component" value="Unassembled WGS sequence"/>
</dbReference>
<protein>
    <recommendedName>
        <fullName evidence="3">RNI-like protein</fullName>
    </recommendedName>
</protein>
<dbReference type="EMBL" id="KQ964733">
    <property type="protein sequence ID" value="KXN66378.1"/>
    <property type="molecule type" value="Genomic_DNA"/>
</dbReference>
<evidence type="ECO:0000313" key="1">
    <source>
        <dbReference type="EMBL" id="KXN66378.1"/>
    </source>
</evidence>
<dbReference type="InterPro" id="IPR032675">
    <property type="entry name" value="LRR_dom_sf"/>
</dbReference>
<evidence type="ECO:0008006" key="3">
    <source>
        <dbReference type="Google" id="ProtNLM"/>
    </source>
</evidence>
<dbReference type="Gene3D" id="3.80.10.10">
    <property type="entry name" value="Ribonuclease Inhibitor"/>
    <property type="match status" value="2"/>
</dbReference>
<name>A0A137NUH9_CONC2</name>
<reference evidence="1 2" key="1">
    <citation type="journal article" date="2015" name="Genome Biol. Evol.">
        <title>Phylogenomic analyses indicate that early fungi evolved digesting cell walls of algal ancestors of land plants.</title>
        <authorList>
            <person name="Chang Y."/>
            <person name="Wang S."/>
            <person name="Sekimoto S."/>
            <person name="Aerts A.L."/>
            <person name="Choi C."/>
            <person name="Clum A."/>
            <person name="LaButti K.M."/>
            <person name="Lindquist E.A."/>
            <person name="Yee Ngan C."/>
            <person name="Ohm R.A."/>
            <person name="Salamov A.A."/>
            <person name="Grigoriev I.V."/>
            <person name="Spatafora J.W."/>
            <person name="Berbee M.L."/>
        </authorList>
    </citation>
    <scope>NUCLEOTIDE SEQUENCE [LARGE SCALE GENOMIC DNA]</scope>
    <source>
        <strain evidence="1 2">NRRL 28638</strain>
    </source>
</reference>
<keyword evidence="2" id="KW-1185">Reference proteome</keyword>
<dbReference type="SUPFAM" id="SSF52047">
    <property type="entry name" value="RNI-like"/>
    <property type="match status" value="1"/>
</dbReference>
<gene>
    <name evidence="1" type="ORF">CONCODRAFT_11792</name>
</gene>
<evidence type="ECO:0000313" key="2">
    <source>
        <dbReference type="Proteomes" id="UP000070444"/>
    </source>
</evidence>
<proteinExistence type="predicted"/>
<accession>A0A137NUH9</accession>